<sequence length="114" mass="13410">MDKLVRSVRRLQHAKMEALIMRLDLACLRAEVNSIDVPGLRDSLRDAQETYEKELDRLANILPLITPARLRRGLADVDRTVGRQLQDVISARHEREEAQKRWWRSSHRVLIFRT</sequence>
<accession>A0A8T0HW82</accession>
<keyword evidence="2" id="KW-1185">Reference proteome</keyword>
<evidence type="ECO:0000313" key="1">
    <source>
        <dbReference type="EMBL" id="KAG0574945.1"/>
    </source>
</evidence>
<dbReference type="EMBL" id="CM026426">
    <property type="protein sequence ID" value="KAG0574945.1"/>
    <property type="molecule type" value="Genomic_DNA"/>
</dbReference>
<protein>
    <submittedName>
        <fullName evidence="1">Uncharacterized protein</fullName>
    </submittedName>
</protein>
<reference evidence="1" key="1">
    <citation type="submission" date="2020-06" db="EMBL/GenBank/DDBJ databases">
        <title>WGS assembly of Ceratodon purpureus strain R40.</title>
        <authorList>
            <person name="Carey S.B."/>
            <person name="Jenkins J."/>
            <person name="Shu S."/>
            <person name="Lovell J.T."/>
            <person name="Sreedasyam A."/>
            <person name="Maumus F."/>
            <person name="Tiley G.P."/>
            <person name="Fernandez-Pozo N."/>
            <person name="Barry K."/>
            <person name="Chen C."/>
            <person name="Wang M."/>
            <person name="Lipzen A."/>
            <person name="Daum C."/>
            <person name="Saski C.A."/>
            <person name="Payton A.C."/>
            <person name="Mcbreen J.C."/>
            <person name="Conrad R.E."/>
            <person name="Kollar L.M."/>
            <person name="Olsson S."/>
            <person name="Huttunen S."/>
            <person name="Landis J.B."/>
            <person name="Wickett N.J."/>
            <person name="Johnson M.G."/>
            <person name="Rensing S.A."/>
            <person name="Grimwood J."/>
            <person name="Schmutz J."/>
            <person name="Mcdaniel S.F."/>
        </authorList>
    </citation>
    <scope>NUCLEOTIDE SEQUENCE</scope>
    <source>
        <strain evidence="1">R40</strain>
    </source>
</reference>
<name>A0A8T0HW82_CERPU</name>
<proteinExistence type="predicted"/>
<dbReference type="Proteomes" id="UP000822688">
    <property type="component" value="Chromosome V"/>
</dbReference>
<dbReference type="AlphaFoldDB" id="A0A8T0HW82"/>
<gene>
    <name evidence="1" type="ORF">KC19_VG304600</name>
</gene>
<comment type="caution">
    <text evidence="1">The sequence shown here is derived from an EMBL/GenBank/DDBJ whole genome shotgun (WGS) entry which is preliminary data.</text>
</comment>
<organism evidence="1 2">
    <name type="scientific">Ceratodon purpureus</name>
    <name type="common">Fire moss</name>
    <name type="synonym">Dicranum purpureum</name>
    <dbReference type="NCBI Taxonomy" id="3225"/>
    <lineage>
        <taxon>Eukaryota</taxon>
        <taxon>Viridiplantae</taxon>
        <taxon>Streptophyta</taxon>
        <taxon>Embryophyta</taxon>
        <taxon>Bryophyta</taxon>
        <taxon>Bryophytina</taxon>
        <taxon>Bryopsida</taxon>
        <taxon>Dicranidae</taxon>
        <taxon>Pseudoditrichales</taxon>
        <taxon>Ditrichaceae</taxon>
        <taxon>Ceratodon</taxon>
    </lineage>
</organism>
<evidence type="ECO:0000313" key="2">
    <source>
        <dbReference type="Proteomes" id="UP000822688"/>
    </source>
</evidence>